<proteinExistence type="predicted"/>
<comment type="caution">
    <text evidence="2">The sequence shown here is derived from an EMBL/GenBank/DDBJ whole genome shotgun (WGS) entry which is preliminary data.</text>
</comment>
<evidence type="ECO:0000256" key="1">
    <source>
        <dbReference type="SAM" id="SignalP"/>
    </source>
</evidence>
<evidence type="ECO:0000313" key="2">
    <source>
        <dbReference type="EMBL" id="EYB97385.1"/>
    </source>
</evidence>
<name>A0A016T3S8_9BILA</name>
<feature type="chain" id="PRO_5012745778" evidence="1">
    <location>
        <begin position="16"/>
        <end position="124"/>
    </location>
</feature>
<keyword evidence="3" id="KW-1185">Reference proteome</keyword>
<feature type="signal peptide" evidence="1">
    <location>
        <begin position="1"/>
        <end position="15"/>
    </location>
</feature>
<evidence type="ECO:0000313" key="3">
    <source>
        <dbReference type="Proteomes" id="UP000024635"/>
    </source>
</evidence>
<sequence>MQWLLLFAIPLDQHASHMDCLGRSTVGYEPTLICGNSDVTDSTVDNVHDMRQHTHRPTIRKVAIPLRDQDYGAPLLIHRGLFLYGDKIEECCQPFDLIPVYGLTSYRSSSGPIAFADLLRFSAE</sequence>
<dbReference type="Proteomes" id="UP000024635">
    <property type="component" value="Unassembled WGS sequence"/>
</dbReference>
<gene>
    <name evidence="2" type="primary">Acey_s0141.g2241</name>
    <name evidence="2" type="ORF">Y032_0141g2241</name>
</gene>
<reference evidence="3" key="1">
    <citation type="journal article" date="2015" name="Nat. Genet.">
        <title>The genome and transcriptome of the zoonotic hookworm Ancylostoma ceylanicum identify infection-specific gene families.</title>
        <authorList>
            <person name="Schwarz E.M."/>
            <person name="Hu Y."/>
            <person name="Antoshechkin I."/>
            <person name="Miller M.M."/>
            <person name="Sternberg P.W."/>
            <person name="Aroian R.V."/>
        </authorList>
    </citation>
    <scope>NUCLEOTIDE SEQUENCE</scope>
    <source>
        <strain evidence="3">HY135</strain>
    </source>
</reference>
<organism evidence="2 3">
    <name type="scientific">Ancylostoma ceylanicum</name>
    <dbReference type="NCBI Taxonomy" id="53326"/>
    <lineage>
        <taxon>Eukaryota</taxon>
        <taxon>Metazoa</taxon>
        <taxon>Ecdysozoa</taxon>
        <taxon>Nematoda</taxon>
        <taxon>Chromadorea</taxon>
        <taxon>Rhabditida</taxon>
        <taxon>Rhabditina</taxon>
        <taxon>Rhabditomorpha</taxon>
        <taxon>Strongyloidea</taxon>
        <taxon>Ancylostomatidae</taxon>
        <taxon>Ancylostomatinae</taxon>
        <taxon>Ancylostoma</taxon>
    </lineage>
</organism>
<keyword evidence="1" id="KW-0732">Signal</keyword>
<accession>A0A016T3S8</accession>
<dbReference type="AlphaFoldDB" id="A0A016T3S8"/>
<dbReference type="EMBL" id="JARK01001477">
    <property type="protein sequence ID" value="EYB97385.1"/>
    <property type="molecule type" value="Genomic_DNA"/>
</dbReference>
<protein>
    <submittedName>
        <fullName evidence="2">Uncharacterized protein</fullName>
    </submittedName>
</protein>